<dbReference type="PROSITE" id="PS50110">
    <property type="entry name" value="RESPONSE_REGULATORY"/>
    <property type="match status" value="1"/>
</dbReference>
<keyword evidence="5" id="KW-0902">Two-component regulatory system</keyword>
<feature type="domain" description="Response regulatory" evidence="8">
    <location>
        <begin position="198"/>
        <end position="270"/>
    </location>
</feature>
<dbReference type="STRING" id="1211777.BN77_p40091"/>
<keyword evidence="3 9" id="KW-0418">Kinase</keyword>
<dbReference type="GO" id="GO:0004673">
    <property type="term" value="F:protein histidine kinase activity"/>
    <property type="evidence" value="ECO:0007669"/>
    <property type="project" value="UniProtKB-EC"/>
</dbReference>
<dbReference type="InterPro" id="IPR011006">
    <property type="entry name" value="CheY-like_superfamily"/>
</dbReference>
<dbReference type="HOGENOM" id="CLU_1030041_0_0_5"/>
<dbReference type="RefSeq" id="WP_007538695.1">
    <property type="nucleotide sequence ID" value="NZ_HF536775.1"/>
</dbReference>
<dbReference type="Gene3D" id="3.40.50.2300">
    <property type="match status" value="1"/>
</dbReference>
<dbReference type="InterPro" id="IPR001789">
    <property type="entry name" value="Sig_transdc_resp-reg_receiver"/>
</dbReference>
<feature type="modified residue" description="4-aspartylphosphate" evidence="6">
    <location>
        <position position="247"/>
    </location>
</feature>
<dbReference type="SUPFAM" id="SSF55874">
    <property type="entry name" value="ATPase domain of HSP90 chaperone/DNA topoisomerase II/histidine kinase"/>
    <property type="match status" value="1"/>
</dbReference>
<dbReference type="Pfam" id="PF02518">
    <property type="entry name" value="HATPase_c"/>
    <property type="match status" value="1"/>
</dbReference>
<evidence type="ECO:0000256" key="1">
    <source>
        <dbReference type="ARBA" id="ARBA00022679"/>
    </source>
</evidence>
<evidence type="ECO:0000256" key="4">
    <source>
        <dbReference type="ARBA" id="ARBA00022840"/>
    </source>
</evidence>
<dbReference type="PROSITE" id="PS50109">
    <property type="entry name" value="HIS_KIN"/>
    <property type="match status" value="1"/>
</dbReference>
<dbReference type="EC" id="2.7.13.3" evidence="9"/>
<dbReference type="EMBL" id="CANI01000058">
    <property type="protein sequence ID" value="CCM79723.1"/>
    <property type="molecule type" value="Genomic_DNA"/>
</dbReference>
<name>K0Q095_9HYPH</name>
<accession>K0Q095</accession>
<evidence type="ECO:0000256" key="5">
    <source>
        <dbReference type="ARBA" id="ARBA00023012"/>
    </source>
</evidence>
<dbReference type="SUPFAM" id="SSF52172">
    <property type="entry name" value="CheY-like"/>
    <property type="match status" value="1"/>
</dbReference>
<dbReference type="InterPro" id="IPR036890">
    <property type="entry name" value="HATPase_C_sf"/>
</dbReference>
<keyword evidence="4" id="KW-0067">ATP-binding</keyword>
<evidence type="ECO:0000256" key="2">
    <source>
        <dbReference type="ARBA" id="ARBA00022741"/>
    </source>
</evidence>
<dbReference type="AlphaFoldDB" id="K0Q095"/>
<sequence length="270" mass="29787">MRSPPRSSPSGKARSTFLTKRSSARAKDWLLSGNFLAQTAPMGDTGWSLTVLSPIGEIRAIAVAMSHEIGADEIIALCDANRLEQVMVNLIANALDAIENTVSPSLRLRSWREDERAVIEVHDNGPGLPEHVRAHLFEPLHDEGKQQGLGARLGHFVGNHASFRWGADGGEPHSGPRSFQRCSSRTRYRRNEMGDNIKILIVEDEPNVRLGFQQTLELEGMDVEALESAEKARRLILVDFPGIVVTDIRLPGDDGMALMHDLLRPTCRSS</sequence>
<evidence type="ECO:0000256" key="6">
    <source>
        <dbReference type="PROSITE-ProRule" id="PRU00169"/>
    </source>
</evidence>
<keyword evidence="10" id="KW-1185">Reference proteome</keyword>
<keyword evidence="6" id="KW-0597">Phosphoprotein</keyword>
<dbReference type="Proteomes" id="UP000009319">
    <property type="component" value="Unassembled WGS sequence"/>
</dbReference>
<dbReference type="Pfam" id="PF00072">
    <property type="entry name" value="Response_reg"/>
    <property type="match status" value="1"/>
</dbReference>
<feature type="domain" description="Histidine kinase" evidence="7">
    <location>
        <begin position="79"/>
        <end position="150"/>
    </location>
</feature>
<dbReference type="GO" id="GO:0000160">
    <property type="term" value="P:phosphorelay signal transduction system"/>
    <property type="evidence" value="ECO:0007669"/>
    <property type="project" value="UniProtKB-KW"/>
</dbReference>
<evidence type="ECO:0000259" key="7">
    <source>
        <dbReference type="PROSITE" id="PS50109"/>
    </source>
</evidence>
<dbReference type="SMART" id="SM00387">
    <property type="entry name" value="HATPase_c"/>
    <property type="match status" value="1"/>
</dbReference>
<proteinExistence type="predicted"/>
<evidence type="ECO:0000256" key="3">
    <source>
        <dbReference type="ARBA" id="ARBA00022777"/>
    </source>
</evidence>
<dbReference type="GO" id="GO:0005524">
    <property type="term" value="F:ATP binding"/>
    <property type="evidence" value="ECO:0007669"/>
    <property type="project" value="UniProtKB-KW"/>
</dbReference>
<evidence type="ECO:0000313" key="10">
    <source>
        <dbReference type="Proteomes" id="UP000009319"/>
    </source>
</evidence>
<protein>
    <submittedName>
        <fullName evidence="9">Putative Histidine kinase</fullName>
        <ecNumber evidence="9">2.7.13.3</ecNumber>
    </submittedName>
</protein>
<dbReference type="InterPro" id="IPR003594">
    <property type="entry name" value="HATPase_dom"/>
</dbReference>
<dbReference type="PANTHER" id="PTHR43065">
    <property type="entry name" value="SENSOR HISTIDINE KINASE"/>
    <property type="match status" value="1"/>
</dbReference>
<keyword evidence="1 9" id="KW-0808">Transferase</keyword>
<dbReference type="PANTHER" id="PTHR43065:SF46">
    <property type="entry name" value="C4-DICARBOXYLATE TRANSPORT SENSOR PROTEIN DCTB"/>
    <property type="match status" value="1"/>
</dbReference>
<dbReference type="eggNOG" id="COG2204">
    <property type="taxonomic scope" value="Bacteria"/>
</dbReference>
<evidence type="ECO:0000259" key="8">
    <source>
        <dbReference type="PROSITE" id="PS50110"/>
    </source>
</evidence>
<dbReference type="Gene3D" id="3.30.565.10">
    <property type="entry name" value="Histidine kinase-like ATPase, C-terminal domain"/>
    <property type="match status" value="1"/>
</dbReference>
<keyword evidence="2" id="KW-0547">Nucleotide-binding</keyword>
<dbReference type="InterPro" id="IPR005467">
    <property type="entry name" value="His_kinase_dom"/>
</dbReference>
<comment type="caution">
    <text evidence="9">The sequence shown here is derived from an EMBL/GenBank/DDBJ whole genome shotgun (WGS) entry which is preliminary data.</text>
</comment>
<gene>
    <name evidence="9" type="ORF">BN77_p40091</name>
</gene>
<organism evidence="9 10">
    <name type="scientific">Rhizobium mesoamericanum STM3625</name>
    <dbReference type="NCBI Taxonomy" id="1211777"/>
    <lineage>
        <taxon>Bacteria</taxon>
        <taxon>Pseudomonadati</taxon>
        <taxon>Pseudomonadota</taxon>
        <taxon>Alphaproteobacteria</taxon>
        <taxon>Hyphomicrobiales</taxon>
        <taxon>Rhizobiaceae</taxon>
        <taxon>Rhizobium/Agrobacterium group</taxon>
        <taxon>Rhizobium</taxon>
    </lineage>
</organism>
<evidence type="ECO:0000313" key="9">
    <source>
        <dbReference type="EMBL" id="CCM79723.1"/>
    </source>
</evidence>
<reference evidence="9 10" key="1">
    <citation type="journal article" date="2013" name="Genome Announc.">
        <title>Draft Genome Sequence of Rhizobium mesoamericanum STM3625, a Nitrogen-Fixing Symbiont of Mimosa pudica Isolated in French Guiana (South America).</title>
        <authorList>
            <person name="Moulin L."/>
            <person name="Mornico D."/>
            <person name="Melkonian R."/>
            <person name="Klonowska A."/>
        </authorList>
    </citation>
    <scope>NUCLEOTIDE SEQUENCE [LARGE SCALE GENOMIC DNA]</scope>
    <source>
        <strain evidence="9 10">STM3625</strain>
    </source>
</reference>
<dbReference type="eggNOG" id="COG4191">
    <property type="taxonomic scope" value="Bacteria"/>
</dbReference>